<dbReference type="GO" id="GO:1904680">
    <property type="term" value="F:peptide transmembrane transporter activity"/>
    <property type="evidence" value="ECO:0007669"/>
    <property type="project" value="TreeGrafter"/>
</dbReference>
<accession>A3K7D5</accession>
<dbReference type="CDD" id="cd08502">
    <property type="entry name" value="PBP2_NikA_DppA_OppA_like_16"/>
    <property type="match status" value="1"/>
</dbReference>
<feature type="domain" description="Solute-binding protein family 5" evidence="5">
    <location>
        <begin position="80"/>
        <end position="433"/>
    </location>
</feature>
<keyword evidence="3 4" id="KW-0732">Signal</keyword>
<dbReference type="GO" id="GO:0015833">
    <property type="term" value="P:peptide transport"/>
    <property type="evidence" value="ECO:0007669"/>
    <property type="project" value="TreeGrafter"/>
</dbReference>
<evidence type="ECO:0000256" key="3">
    <source>
        <dbReference type="ARBA" id="ARBA00022729"/>
    </source>
</evidence>
<dbReference type="Pfam" id="PF00496">
    <property type="entry name" value="SBP_bac_5"/>
    <property type="match status" value="1"/>
</dbReference>
<evidence type="ECO:0000259" key="5">
    <source>
        <dbReference type="Pfam" id="PF00496"/>
    </source>
</evidence>
<dbReference type="EMBL" id="AAYA01000012">
    <property type="protein sequence ID" value="EBA06894.1"/>
    <property type="molecule type" value="Genomic_DNA"/>
</dbReference>
<dbReference type="Gene3D" id="3.40.190.10">
    <property type="entry name" value="Periplasmic binding protein-like II"/>
    <property type="match status" value="1"/>
</dbReference>
<dbReference type="SUPFAM" id="SSF53850">
    <property type="entry name" value="Periplasmic binding protein-like II"/>
    <property type="match status" value="1"/>
</dbReference>
<evidence type="ECO:0000256" key="2">
    <source>
        <dbReference type="ARBA" id="ARBA00005695"/>
    </source>
</evidence>
<dbReference type="PIRSF" id="PIRSF002741">
    <property type="entry name" value="MppA"/>
    <property type="match status" value="1"/>
</dbReference>
<keyword evidence="7" id="KW-1185">Reference proteome</keyword>
<gene>
    <name evidence="6" type="ORF">SSE37_00445</name>
</gene>
<evidence type="ECO:0000313" key="6">
    <source>
        <dbReference type="EMBL" id="EBA06894.1"/>
    </source>
</evidence>
<dbReference type="Proteomes" id="UP000005713">
    <property type="component" value="Unassembled WGS sequence"/>
</dbReference>
<organism evidence="6 7">
    <name type="scientific">Sagittula stellata (strain ATCC 700073 / DSM 11524 / E-37)</name>
    <dbReference type="NCBI Taxonomy" id="388399"/>
    <lineage>
        <taxon>Bacteria</taxon>
        <taxon>Pseudomonadati</taxon>
        <taxon>Pseudomonadota</taxon>
        <taxon>Alphaproteobacteria</taxon>
        <taxon>Rhodobacterales</taxon>
        <taxon>Roseobacteraceae</taxon>
        <taxon>Sagittula</taxon>
    </lineage>
</organism>
<sequence length="512" mass="56186">MDKNKSNNTGKNVMIHRTRLFLTAAATALLAAPLSAETIDVAIIGEPDTFDPMVSTKDVVSIVTQHFVETLYTFDDTWSVVPLLAAGMPEISEDGLTYVIPLREGVTFHDGSSMDSADVKASLDRWLEVASRGKAIADKVSSVEATGPNEITLTLSAPYAPLMSLLAFSNSAAAIYPEEIIAPEIETVIGTGPYKLEAHQPDQYTQLVRFGGYTQPTGAAERAQTPDEIRFIPVPDGNTRVEGLLSGQFAYADGLSTEAYDRIAEAAGAEPVLLEPFGWPVFAINHKKGLMTDLNIRKAVQAALPFDDMLFAAFGDEKFFQTDGAMYPEGWAWRTDAGVELYNQNDQEKAKGYLEEAGYDGSPLRILTSRQYEFHYQMAEVARMALEMAGFTVEMDVVDWATLAQNRDNPDLWDIYITHSPFLPEPALTSSFFATAREGWNNPEKNAILDRFTSESDPEKRKAVFAELQKIVLEDVGLIKVGNFNALQGKAAGLEGVTPSPWPAFWNAKLAE</sequence>
<comment type="caution">
    <text evidence="6">The sequence shown here is derived from an EMBL/GenBank/DDBJ whole genome shotgun (WGS) entry which is preliminary data.</text>
</comment>
<feature type="chain" id="PRO_5002655079" evidence="4">
    <location>
        <begin position="37"/>
        <end position="512"/>
    </location>
</feature>
<evidence type="ECO:0000256" key="1">
    <source>
        <dbReference type="ARBA" id="ARBA00004418"/>
    </source>
</evidence>
<dbReference type="InterPro" id="IPR000914">
    <property type="entry name" value="SBP_5_dom"/>
</dbReference>
<protein>
    <submittedName>
        <fullName evidence="6">Probable peptide ABC transporter, substrate-binding protein</fullName>
    </submittedName>
</protein>
<dbReference type="Gene3D" id="3.10.105.10">
    <property type="entry name" value="Dipeptide-binding Protein, Domain 3"/>
    <property type="match status" value="1"/>
</dbReference>
<dbReference type="AlphaFoldDB" id="A3K7D5"/>
<comment type="subcellular location">
    <subcellularLocation>
        <location evidence="1">Periplasm</location>
    </subcellularLocation>
</comment>
<dbReference type="InterPro" id="IPR030678">
    <property type="entry name" value="Peptide/Ni-bd"/>
</dbReference>
<dbReference type="GO" id="GO:0043190">
    <property type="term" value="C:ATP-binding cassette (ABC) transporter complex"/>
    <property type="evidence" value="ECO:0007669"/>
    <property type="project" value="InterPro"/>
</dbReference>
<evidence type="ECO:0000313" key="7">
    <source>
        <dbReference type="Proteomes" id="UP000005713"/>
    </source>
</evidence>
<reference evidence="6 7" key="1">
    <citation type="submission" date="2006-06" db="EMBL/GenBank/DDBJ databases">
        <authorList>
            <person name="Moran M.A."/>
            <person name="Ferriera S."/>
            <person name="Johnson J."/>
            <person name="Kravitz S."/>
            <person name="Beeson K."/>
            <person name="Sutton G."/>
            <person name="Rogers Y.-H."/>
            <person name="Friedman R."/>
            <person name="Frazier M."/>
            <person name="Venter J.C."/>
        </authorList>
    </citation>
    <scope>NUCLEOTIDE SEQUENCE [LARGE SCALE GENOMIC DNA]</scope>
    <source>
        <strain evidence="6 7">E-37</strain>
    </source>
</reference>
<comment type="similarity">
    <text evidence="2">Belongs to the bacterial solute-binding protein 5 family.</text>
</comment>
<evidence type="ECO:0000256" key="4">
    <source>
        <dbReference type="SAM" id="SignalP"/>
    </source>
</evidence>
<dbReference type="GO" id="GO:0030288">
    <property type="term" value="C:outer membrane-bounded periplasmic space"/>
    <property type="evidence" value="ECO:0007669"/>
    <property type="project" value="UniProtKB-ARBA"/>
</dbReference>
<dbReference type="PANTHER" id="PTHR30290:SF38">
    <property type="entry name" value="D,D-DIPEPTIDE-BINDING PERIPLASMIC PROTEIN DDPA-RELATED"/>
    <property type="match status" value="1"/>
</dbReference>
<dbReference type="PANTHER" id="PTHR30290">
    <property type="entry name" value="PERIPLASMIC BINDING COMPONENT OF ABC TRANSPORTER"/>
    <property type="match status" value="1"/>
</dbReference>
<proteinExistence type="inferred from homology"/>
<dbReference type="eggNOG" id="COG0747">
    <property type="taxonomic scope" value="Bacteria"/>
</dbReference>
<feature type="signal peptide" evidence="4">
    <location>
        <begin position="1"/>
        <end position="36"/>
    </location>
</feature>
<dbReference type="InterPro" id="IPR039424">
    <property type="entry name" value="SBP_5"/>
</dbReference>
<name>A3K7D5_SAGS3</name>